<dbReference type="InterPro" id="IPR000467">
    <property type="entry name" value="G_patch_dom"/>
</dbReference>
<dbReference type="InterPro" id="IPR000571">
    <property type="entry name" value="Znf_CCCH"/>
</dbReference>
<evidence type="ECO:0000313" key="6">
    <source>
        <dbReference type="Proteomes" id="UP001178507"/>
    </source>
</evidence>
<reference evidence="5" key="1">
    <citation type="submission" date="2023-08" db="EMBL/GenBank/DDBJ databases">
        <authorList>
            <person name="Chen Y."/>
            <person name="Shah S."/>
            <person name="Dougan E. K."/>
            <person name="Thang M."/>
            <person name="Chan C."/>
        </authorList>
    </citation>
    <scope>NUCLEOTIDE SEQUENCE</scope>
</reference>
<feature type="region of interest" description="Disordered" evidence="2">
    <location>
        <begin position="1"/>
        <end position="38"/>
    </location>
</feature>
<gene>
    <name evidence="5" type="ORF">EVOR1521_LOCUS1175</name>
</gene>
<keyword evidence="1" id="KW-0863">Zinc-finger</keyword>
<evidence type="ECO:0000256" key="2">
    <source>
        <dbReference type="SAM" id="MobiDB-lite"/>
    </source>
</evidence>
<sequence length="268" mass="28928">MPAKGEGKSKSKGKSKTWSKGSPDGSTAANAAYSGQVKVRPDAPDAPCKFFGSAKGCHNESCPFLHDNPNSVPSCTFQERGQCHKGAACPFRHQTWSSPQDATMSYAARDSGDVEKSSLRFKQVRREVARDGKVAATRVAAEHVELQEGEIEKDFQEETYGSNAMRMMEKMGYKAGLGLGKENQGRTSLLGSCVALEHAQETSALGFSHYAGAVRATAAERAARLADARAKCRKLEEASFVQHNLLSSDESSEGEHELVQTRGVQLGR</sequence>
<evidence type="ECO:0000313" key="5">
    <source>
        <dbReference type="EMBL" id="CAJ1370649.1"/>
    </source>
</evidence>
<keyword evidence="1" id="KW-0862">Zinc</keyword>
<accession>A0AA36MG60</accession>
<evidence type="ECO:0008006" key="7">
    <source>
        <dbReference type="Google" id="ProtNLM"/>
    </source>
</evidence>
<dbReference type="SMART" id="SM00356">
    <property type="entry name" value="ZnF_C3H1"/>
    <property type="match status" value="2"/>
</dbReference>
<feature type="region of interest" description="Disordered" evidence="2">
    <location>
        <begin position="246"/>
        <end position="268"/>
    </location>
</feature>
<feature type="zinc finger region" description="C3H1-type" evidence="1">
    <location>
        <begin position="69"/>
        <end position="96"/>
    </location>
</feature>
<dbReference type="GO" id="GO:0008270">
    <property type="term" value="F:zinc ion binding"/>
    <property type="evidence" value="ECO:0007669"/>
    <property type="project" value="UniProtKB-KW"/>
</dbReference>
<evidence type="ECO:0000259" key="3">
    <source>
        <dbReference type="PROSITE" id="PS50103"/>
    </source>
</evidence>
<dbReference type="PROSITE" id="PS50103">
    <property type="entry name" value="ZF_C3H1"/>
    <property type="match status" value="1"/>
</dbReference>
<protein>
    <recommendedName>
        <fullName evidence="7">Zinc finger CCCH-type with G patch domain-containing protein</fullName>
    </recommendedName>
</protein>
<keyword evidence="1" id="KW-0479">Metal-binding</keyword>
<evidence type="ECO:0000259" key="4">
    <source>
        <dbReference type="PROSITE" id="PS50174"/>
    </source>
</evidence>
<dbReference type="PROSITE" id="PS50174">
    <property type="entry name" value="G_PATCH"/>
    <property type="match status" value="1"/>
</dbReference>
<dbReference type="AlphaFoldDB" id="A0AA36MG60"/>
<organism evidence="5 6">
    <name type="scientific">Effrenium voratum</name>
    <dbReference type="NCBI Taxonomy" id="2562239"/>
    <lineage>
        <taxon>Eukaryota</taxon>
        <taxon>Sar</taxon>
        <taxon>Alveolata</taxon>
        <taxon>Dinophyceae</taxon>
        <taxon>Suessiales</taxon>
        <taxon>Symbiodiniaceae</taxon>
        <taxon>Effrenium</taxon>
    </lineage>
</organism>
<dbReference type="Proteomes" id="UP001178507">
    <property type="component" value="Unassembled WGS sequence"/>
</dbReference>
<feature type="domain" description="G-patch" evidence="4">
    <location>
        <begin position="160"/>
        <end position="210"/>
    </location>
</feature>
<comment type="caution">
    <text evidence="5">The sequence shown here is derived from an EMBL/GenBank/DDBJ whole genome shotgun (WGS) entry which is preliminary data.</text>
</comment>
<dbReference type="Gene3D" id="4.10.1000.10">
    <property type="entry name" value="Zinc finger, CCCH-type"/>
    <property type="match status" value="1"/>
</dbReference>
<proteinExistence type="predicted"/>
<evidence type="ECO:0000256" key="1">
    <source>
        <dbReference type="PROSITE-ProRule" id="PRU00723"/>
    </source>
</evidence>
<dbReference type="EMBL" id="CAUJNA010000031">
    <property type="protein sequence ID" value="CAJ1370649.1"/>
    <property type="molecule type" value="Genomic_DNA"/>
</dbReference>
<dbReference type="Pfam" id="PF01585">
    <property type="entry name" value="G-patch"/>
    <property type="match status" value="1"/>
</dbReference>
<dbReference type="SMART" id="SM00443">
    <property type="entry name" value="G_patch"/>
    <property type="match status" value="1"/>
</dbReference>
<keyword evidence="6" id="KW-1185">Reference proteome</keyword>
<feature type="domain" description="C3H1-type" evidence="3">
    <location>
        <begin position="69"/>
        <end position="96"/>
    </location>
</feature>
<name>A0AA36MG60_9DINO</name>
<dbReference type="GO" id="GO:0003676">
    <property type="term" value="F:nucleic acid binding"/>
    <property type="evidence" value="ECO:0007669"/>
    <property type="project" value="InterPro"/>
</dbReference>